<organism evidence="3">
    <name type="scientific">Chionoecetes opilio bacilliform virus</name>
    <dbReference type="NCBI Taxonomy" id="1825681"/>
    <lineage>
        <taxon>Viruses</taxon>
        <taxon>Viruses incertae sedis</taxon>
        <taxon>Naldaviricetes</taxon>
        <taxon>Nimaviridae</taxon>
    </lineage>
</organism>
<comment type="caution">
    <text evidence="3">The sequence shown here is derived from an EMBL/GenBank/DDBJ whole genome shotgun (WGS) entry which is preliminary data.</text>
</comment>
<keyword evidence="2" id="KW-1133">Transmembrane helix</keyword>
<evidence type="ECO:0000256" key="2">
    <source>
        <dbReference type="SAM" id="Phobius"/>
    </source>
</evidence>
<name>A0A1Q3DL08_9VIRU</name>
<dbReference type="EMBL" id="BDLS01000002">
    <property type="protein sequence ID" value="GAV93236.1"/>
    <property type="molecule type" value="Genomic_DNA"/>
</dbReference>
<evidence type="ECO:0000256" key="1">
    <source>
        <dbReference type="SAM" id="MobiDB-lite"/>
    </source>
</evidence>
<gene>
    <name evidence="3" type="ORF">SCV_116</name>
</gene>
<sequence length="227" mass="25293">MDVLKNHTILTVVFFCGVSVGCSLVIAVGSLFAILLPIVRKKIQGGCQSTPDDPPKTMVFSKPFNCNMKDIQFQGPQKYPSLPTSPQHYIHTNFGGSSSSESLSTVTPQSNPTYMNGLSPVYVQMMDGTTPFKTNKNKYLPMGSFKKDFDPPRLINDQTDNIYEEIEYRENNATPAPTIYQSPSPSMSRGPVYHNPVVVHSSIKETTIPKKKRGSFSRFSFKRPNKT</sequence>
<feature type="transmembrane region" description="Helical" evidence="2">
    <location>
        <begin position="12"/>
        <end position="36"/>
    </location>
</feature>
<dbReference type="PROSITE" id="PS51257">
    <property type="entry name" value="PROKAR_LIPOPROTEIN"/>
    <property type="match status" value="1"/>
</dbReference>
<feature type="region of interest" description="Disordered" evidence="1">
    <location>
        <begin position="205"/>
        <end position="227"/>
    </location>
</feature>
<accession>A0A1Q3DL08</accession>
<evidence type="ECO:0000313" key="3">
    <source>
        <dbReference type="EMBL" id="GAV93236.1"/>
    </source>
</evidence>
<keyword evidence="2" id="KW-0472">Membrane</keyword>
<keyword evidence="2" id="KW-0812">Transmembrane</keyword>
<reference evidence="3" key="1">
    <citation type="submission" date="2017-01" db="EMBL/GenBank/DDBJ databases">
        <title>Draft genome sequence of uncultured bacilliform virus purified from snow crab.</title>
        <authorList>
            <person name="Takano T."/>
        </authorList>
    </citation>
    <scope>NUCLEOTIDE SEQUENCE</scope>
    <source>
        <strain evidence="3">Isolate_1</strain>
    </source>
</reference>
<proteinExistence type="predicted"/>
<feature type="compositionally biased region" description="Basic residues" evidence="1">
    <location>
        <begin position="209"/>
        <end position="227"/>
    </location>
</feature>
<protein>
    <submittedName>
        <fullName evidence="3">Uncharacterized protein</fullName>
    </submittedName>
</protein>